<reference evidence="1 2" key="1">
    <citation type="submission" date="2014-04" db="EMBL/GenBank/DDBJ databases">
        <authorList>
            <consortium name="DOE Joint Genome Institute"/>
            <person name="Kuo A."/>
            <person name="Kohler A."/>
            <person name="Costa M.D."/>
            <person name="Nagy L.G."/>
            <person name="Floudas D."/>
            <person name="Copeland A."/>
            <person name="Barry K.W."/>
            <person name="Cichocki N."/>
            <person name="Veneault-Fourrey C."/>
            <person name="LaButti K."/>
            <person name="Lindquist E.A."/>
            <person name="Lipzen A."/>
            <person name="Lundell T."/>
            <person name="Morin E."/>
            <person name="Murat C."/>
            <person name="Sun H."/>
            <person name="Tunlid A."/>
            <person name="Henrissat B."/>
            <person name="Grigoriev I.V."/>
            <person name="Hibbett D.S."/>
            <person name="Martin F."/>
            <person name="Nordberg H.P."/>
            <person name="Cantor M.N."/>
            <person name="Hua S.X."/>
        </authorList>
    </citation>
    <scope>NUCLEOTIDE SEQUENCE [LARGE SCALE GENOMIC DNA]</scope>
    <source>
        <strain evidence="1 2">Marx 270</strain>
    </source>
</reference>
<dbReference type="InParanoid" id="A0A0C3P7M3"/>
<proteinExistence type="predicted"/>
<protein>
    <submittedName>
        <fullName evidence="1">Uncharacterized protein</fullName>
    </submittedName>
</protein>
<reference evidence="2" key="2">
    <citation type="submission" date="2015-01" db="EMBL/GenBank/DDBJ databases">
        <title>Evolutionary Origins and Diversification of the Mycorrhizal Mutualists.</title>
        <authorList>
            <consortium name="DOE Joint Genome Institute"/>
            <consortium name="Mycorrhizal Genomics Consortium"/>
            <person name="Kohler A."/>
            <person name="Kuo A."/>
            <person name="Nagy L.G."/>
            <person name="Floudas D."/>
            <person name="Copeland A."/>
            <person name="Barry K.W."/>
            <person name="Cichocki N."/>
            <person name="Veneault-Fourrey C."/>
            <person name="LaButti K."/>
            <person name="Lindquist E.A."/>
            <person name="Lipzen A."/>
            <person name="Lundell T."/>
            <person name="Morin E."/>
            <person name="Murat C."/>
            <person name="Riley R."/>
            <person name="Ohm R."/>
            <person name="Sun H."/>
            <person name="Tunlid A."/>
            <person name="Henrissat B."/>
            <person name="Grigoriev I.V."/>
            <person name="Hibbett D.S."/>
            <person name="Martin F."/>
        </authorList>
    </citation>
    <scope>NUCLEOTIDE SEQUENCE [LARGE SCALE GENOMIC DNA]</scope>
    <source>
        <strain evidence="2">Marx 270</strain>
    </source>
</reference>
<dbReference type="HOGENOM" id="CLU_2085763_0_0_1"/>
<dbReference type="AlphaFoldDB" id="A0A0C3P7M3"/>
<sequence length="117" mass="13409">MQGSTRQQGIIHTLLGVQSRRVFFHVLRVLREGHRCFSGQLIYSADTWNRHFRLVHVFCALFGLRELIKNMRQEDLPGPPLIAHYGHPPCSCSYGMYVGRLTQPSTTTPVKADELCR</sequence>
<accession>A0A0C3P7M3</accession>
<organism evidence="1 2">
    <name type="scientific">Pisolithus tinctorius Marx 270</name>
    <dbReference type="NCBI Taxonomy" id="870435"/>
    <lineage>
        <taxon>Eukaryota</taxon>
        <taxon>Fungi</taxon>
        <taxon>Dikarya</taxon>
        <taxon>Basidiomycota</taxon>
        <taxon>Agaricomycotina</taxon>
        <taxon>Agaricomycetes</taxon>
        <taxon>Agaricomycetidae</taxon>
        <taxon>Boletales</taxon>
        <taxon>Sclerodermatineae</taxon>
        <taxon>Pisolithaceae</taxon>
        <taxon>Pisolithus</taxon>
    </lineage>
</organism>
<dbReference type="EMBL" id="KN831975">
    <property type="protein sequence ID" value="KIO03656.1"/>
    <property type="molecule type" value="Genomic_DNA"/>
</dbReference>
<name>A0A0C3P7M3_PISTI</name>
<keyword evidence="2" id="KW-1185">Reference proteome</keyword>
<evidence type="ECO:0000313" key="2">
    <source>
        <dbReference type="Proteomes" id="UP000054217"/>
    </source>
</evidence>
<dbReference type="Proteomes" id="UP000054217">
    <property type="component" value="Unassembled WGS sequence"/>
</dbReference>
<evidence type="ECO:0000313" key="1">
    <source>
        <dbReference type="EMBL" id="KIO03656.1"/>
    </source>
</evidence>
<gene>
    <name evidence="1" type="ORF">M404DRAFT_613161</name>
</gene>